<comment type="caution">
    <text evidence="1">The sequence shown here is derived from an EMBL/GenBank/DDBJ whole genome shotgun (WGS) entry which is preliminary data.</text>
</comment>
<organism evidence="1 2">
    <name type="scientific">Popillia japonica</name>
    <name type="common">Japanese beetle</name>
    <dbReference type="NCBI Taxonomy" id="7064"/>
    <lineage>
        <taxon>Eukaryota</taxon>
        <taxon>Metazoa</taxon>
        <taxon>Ecdysozoa</taxon>
        <taxon>Arthropoda</taxon>
        <taxon>Hexapoda</taxon>
        <taxon>Insecta</taxon>
        <taxon>Pterygota</taxon>
        <taxon>Neoptera</taxon>
        <taxon>Endopterygota</taxon>
        <taxon>Coleoptera</taxon>
        <taxon>Polyphaga</taxon>
        <taxon>Scarabaeiformia</taxon>
        <taxon>Scarabaeidae</taxon>
        <taxon>Rutelinae</taxon>
        <taxon>Popillia</taxon>
    </lineage>
</organism>
<dbReference type="Proteomes" id="UP001458880">
    <property type="component" value="Unassembled WGS sequence"/>
</dbReference>
<name>A0AAW1LYB5_POPJA</name>
<reference evidence="1 2" key="1">
    <citation type="journal article" date="2024" name="BMC Genomics">
        <title>De novo assembly and annotation of Popillia japonica's genome with initial clues to its potential as an invasive pest.</title>
        <authorList>
            <person name="Cucini C."/>
            <person name="Boschi S."/>
            <person name="Funari R."/>
            <person name="Cardaioli E."/>
            <person name="Iannotti N."/>
            <person name="Marturano G."/>
            <person name="Paoli F."/>
            <person name="Bruttini M."/>
            <person name="Carapelli A."/>
            <person name="Frati F."/>
            <person name="Nardi F."/>
        </authorList>
    </citation>
    <scope>NUCLEOTIDE SEQUENCE [LARGE SCALE GENOMIC DNA]</scope>
    <source>
        <strain evidence="1">DMR45628</strain>
    </source>
</reference>
<dbReference type="EMBL" id="JASPKY010000084">
    <property type="protein sequence ID" value="KAK9738677.1"/>
    <property type="molecule type" value="Genomic_DNA"/>
</dbReference>
<accession>A0AAW1LYB5</accession>
<dbReference type="AlphaFoldDB" id="A0AAW1LYB5"/>
<proteinExistence type="predicted"/>
<gene>
    <name evidence="1" type="ORF">QE152_g9652</name>
</gene>
<evidence type="ECO:0000313" key="1">
    <source>
        <dbReference type="EMBL" id="KAK9738677.1"/>
    </source>
</evidence>
<evidence type="ECO:0000313" key="2">
    <source>
        <dbReference type="Proteomes" id="UP001458880"/>
    </source>
</evidence>
<sequence length="144" mass="16987">MSSNKPVKRTWESKTQVRRVSGRTEIEQKCRKVLEVHRVPLEIEQKCRKVLEVHRVPLDRAKQMARIKKDRHIQVRQPTVSMQKAFQIDIIRITCNMVENIAIFDLDWHNMGEQLDLYALSISGRDVGCRRAACHKHYDSRRLA</sequence>
<protein>
    <submittedName>
        <fullName evidence="1">Uncharacterized protein</fullName>
    </submittedName>
</protein>
<keyword evidence="2" id="KW-1185">Reference proteome</keyword>